<comment type="subcellular location">
    <subcellularLocation>
        <location evidence="1">Cell membrane</location>
        <topology evidence="1">Multi-pass membrane protein</topology>
    </subcellularLocation>
</comment>
<dbReference type="InterPro" id="IPR004680">
    <property type="entry name" value="Cit_transptr-like_dom"/>
</dbReference>
<evidence type="ECO:0000313" key="10">
    <source>
        <dbReference type="Proteomes" id="UP000305647"/>
    </source>
</evidence>
<proteinExistence type="predicted"/>
<evidence type="ECO:0000256" key="3">
    <source>
        <dbReference type="ARBA" id="ARBA00022475"/>
    </source>
</evidence>
<evidence type="ECO:0000256" key="1">
    <source>
        <dbReference type="ARBA" id="ARBA00004651"/>
    </source>
</evidence>
<reference evidence="9 10" key="1">
    <citation type="submission" date="2019-03" db="EMBL/GenBank/DDBJ databases">
        <title>Sequencing 25 genomes of Wallemia mellicola.</title>
        <authorList>
            <person name="Gostincar C."/>
        </authorList>
    </citation>
    <scope>NUCLEOTIDE SEQUENCE [LARGE SCALE GENOMIC DNA]</scope>
    <source>
        <strain evidence="9 10">EXF-8738</strain>
    </source>
</reference>
<dbReference type="EMBL" id="SPRO01000020">
    <property type="protein sequence ID" value="TIC30219.1"/>
    <property type="molecule type" value="Genomic_DNA"/>
</dbReference>
<gene>
    <name evidence="9" type="ORF">E3Q10_02185</name>
</gene>
<feature type="transmembrane region" description="Helical" evidence="7">
    <location>
        <begin position="374"/>
        <end position="394"/>
    </location>
</feature>
<protein>
    <recommendedName>
        <fullName evidence="8">Citrate transporter-like domain-containing protein</fullName>
    </recommendedName>
</protein>
<feature type="transmembrane region" description="Helical" evidence="7">
    <location>
        <begin position="251"/>
        <end position="272"/>
    </location>
</feature>
<feature type="transmembrane region" description="Helical" evidence="7">
    <location>
        <begin position="278"/>
        <end position="294"/>
    </location>
</feature>
<feature type="transmembrane region" description="Helical" evidence="7">
    <location>
        <begin position="154"/>
        <end position="171"/>
    </location>
</feature>
<dbReference type="Pfam" id="PF03600">
    <property type="entry name" value="CitMHS"/>
    <property type="match status" value="1"/>
</dbReference>
<evidence type="ECO:0000313" key="9">
    <source>
        <dbReference type="EMBL" id="TIC30219.1"/>
    </source>
</evidence>
<organism evidence="9 10">
    <name type="scientific">Wallemia mellicola</name>
    <dbReference type="NCBI Taxonomy" id="1708541"/>
    <lineage>
        <taxon>Eukaryota</taxon>
        <taxon>Fungi</taxon>
        <taxon>Dikarya</taxon>
        <taxon>Basidiomycota</taxon>
        <taxon>Wallemiomycotina</taxon>
        <taxon>Wallemiomycetes</taxon>
        <taxon>Wallemiales</taxon>
        <taxon>Wallemiaceae</taxon>
        <taxon>Wallemia</taxon>
    </lineage>
</organism>
<feature type="transmembrane region" description="Helical" evidence="7">
    <location>
        <begin position="32"/>
        <end position="53"/>
    </location>
</feature>
<feature type="transmembrane region" description="Helical" evidence="7">
    <location>
        <begin position="425"/>
        <end position="445"/>
    </location>
</feature>
<feature type="domain" description="Citrate transporter-like" evidence="8">
    <location>
        <begin position="73"/>
        <end position="404"/>
    </location>
</feature>
<keyword evidence="5 7" id="KW-1133">Transmembrane helix</keyword>
<keyword evidence="3" id="KW-1003">Cell membrane</keyword>
<keyword evidence="4 7" id="KW-0812">Transmembrane</keyword>
<feature type="transmembrane region" description="Helical" evidence="7">
    <location>
        <begin position="340"/>
        <end position="362"/>
    </location>
</feature>
<comment type="caution">
    <text evidence="9">The sequence shown here is derived from an EMBL/GenBank/DDBJ whole genome shotgun (WGS) entry which is preliminary data.</text>
</comment>
<keyword evidence="2" id="KW-0813">Transport</keyword>
<feature type="transmembrane region" description="Helical" evidence="7">
    <location>
        <begin position="191"/>
        <end position="212"/>
    </location>
</feature>
<feature type="transmembrane region" description="Helical" evidence="7">
    <location>
        <begin position="113"/>
        <end position="142"/>
    </location>
</feature>
<name>A0A4T0MZT2_9BASI</name>
<dbReference type="PANTHER" id="PTHR43302:SF5">
    <property type="entry name" value="TRANSPORTER ARSB-RELATED"/>
    <property type="match status" value="1"/>
</dbReference>
<dbReference type="AlphaFoldDB" id="A0A4T0MZT2"/>
<dbReference type="GO" id="GO:0005886">
    <property type="term" value="C:plasma membrane"/>
    <property type="evidence" value="ECO:0007669"/>
    <property type="project" value="UniProtKB-SubCell"/>
</dbReference>
<accession>A0A4T0MZT2</accession>
<feature type="transmembrane region" description="Helical" evidence="7">
    <location>
        <begin position="457"/>
        <end position="478"/>
    </location>
</feature>
<evidence type="ECO:0000259" key="8">
    <source>
        <dbReference type="Pfam" id="PF03600"/>
    </source>
</evidence>
<evidence type="ECO:0000256" key="7">
    <source>
        <dbReference type="SAM" id="Phobius"/>
    </source>
</evidence>
<dbReference type="GO" id="GO:0055085">
    <property type="term" value="P:transmembrane transport"/>
    <property type="evidence" value="ECO:0007669"/>
    <property type="project" value="InterPro"/>
</dbReference>
<evidence type="ECO:0000256" key="6">
    <source>
        <dbReference type="ARBA" id="ARBA00023136"/>
    </source>
</evidence>
<dbReference type="PANTHER" id="PTHR43302">
    <property type="entry name" value="TRANSPORTER ARSB-RELATED"/>
    <property type="match status" value="1"/>
</dbReference>
<evidence type="ECO:0000256" key="5">
    <source>
        <dbReference type="ARBA" id="ARBA00022989"/>
    </source>
</evidence>
<dbReference type="Proteomes" id="UP000305647">
    <property type="component" value="Unassembled WGS sequence"/>
</dbReference>
<evidence type="ECO:0000256" key="2">
    <source>
        <dbReference type="ARBA" id="ARBA00022448"/>
    </source>
</evidence>
<feature type="transmembrane region" description="Helical" evidence="7">
    <location>
        <begin position="74"/>
        <end position="101"/>
    </location>
</feature>
<sequence length="484" mass="53761">MNYRAIVTIIFFLISNFFTVRPFKIPCKRFNIHLNLHTVPVFSIIVLLAAQCIDGEQLKYGFVGDETHLRPYDILLLFLSLAYIALSLDATGLLQFLAFWVSNKGKNSGYALYTYFYCFFIILATFVGNDPVILSGTAFLAYFTRVTGLHPPTAFLFSQFTAANLASAILPPSNPTNLVLTSTTSTSFLTYALYLILPVFFSSISLLGVLFLQFSPYNSLLKRDNNEIYIPARLNAPEVNPRSVLIDRTGAVFGSIVLAITLVLLVVCSVLVEGMHVCWITIPAAFVVFVRDFIHDVRYHSTYSKQSEDKSINRFKLLKSAFPTVITVGSRLPFALVPFAITQFILVNSLQAVGWIDILANWAKIAIKDQPLRAVWILGLIEIVLCNGSTNIGATVLMSQVLVKCSEDEKIIKAGMLSIAFGSNIGAYSFSFAASLAGLLWDNILKSKGIRIPRMQFLYMNMLPLVITAVVGFFVIYAEISIMD</sequence>
<evidence type="ECO:0000256" key="4">
    <source>
        <dbReference type="ARBA" id="ARBA00022692"/>
    </source>
</evidence>
<keyword evidence="6 7" id="KW-0472">Membrane</keyword>